<dbReference type="GeneID" id="20638785"/>
<evidence type="ECO:0000256" key="4">
    <source>
        <dbReference type="ARBA" id="ARBA00022741"/>
    </source>
</evidence>
<keyword evidence="5" id="KW-0067">ATP-binding</keyword>
<dbReference type="RefSeq" id="XP_009531357.1">
    <property type="nucleotide sequence ID" value="XM_009533062.1"/>
</dbReference>
<proteinExistence type="predicted"/>
<evidence type="ECO:0000256" key="2">
    <source>
        <dbReference type="ARBA" id="ARBA00022692"/>
    </source>
</evidence>
<organism evidence="8 9">
    <name type="scientific">Phytophthora sojae (strain P6497)</name>
    <name type="common">Soybean stem and root rot agent</name>
    <name type="synonym">Phytophthora megasperma f. sp. glycines</name>
    <dbReference type="NCBI Taxonomy" id="1094619"/>
    <lineage>
        <taxon>Eukaryota</taxon>
        <taxon>Sar</taxon>
        <taxon>Stramenopiles</taxon>
        <taxon>Oomycota</taxon>
        <taxon>Peronosporomycetes</taxon>
        <taxon>Peronosporales</taxon>
        <taxon>Peronosporaceae</taxon>
        <taxon>Phytophthora</taxon>
    </lineage>
</organism>
<reference evidence="8 9" key="1">
    <citation type="journal article" date="2006" name="Science">
        <title>Phytophthora genome sequences uncover evolutionary origins and mechanisms of pathogenesis.</title>
        <authorList>
            <person name="Tyler B.M."/>
            <person name="Tripathy S."/>
            <person name="Zhang X."/>
            <person name="Dehal P."/>
            <person name="Jiang R.H."/>
            <person name="Aerts A."/>
            <person name="Arredondo F.D."/>
            <person name="Baxter L."/>
            <person name="Bensasson D."/>
            <person name="Beynon J.L."/>
            <person name="Chapman J."/>
            <person name="Damasceno C.M."/>
            <person name="Dorrance A.E."/>
            <person name="Dou D."/>
            <person name="Dickerman A.W."/>
            <person name="Dubchak I.L."/>
            <person name="Garbelotto M."/>
            <person name="Gijzen M."/>
            <person name="Gordon S.G."/>
            <person name="Govers F."/>
            <person name="Grunwald N.J."/>
            <person name="Huang W."/>
            <person name="Ivors K.L."/>
            <person name="Jones R.W."/>
            <person name="Kamoun S."/>
            <person name="Krampis K."/>
            <person name="Lamour K.H."/>
            <person name="Lee M.K."/>
            <person name="McDonald W.H."/>
            <person name="Medina M."/>
            <person name="Meijer H.J."/>
            <person name="Nordberg E.K."/>
            <person name="Maclean D.J."/>
            <person name="Ospina-Giraldo M.D."/>
            <person name="Morris P.F."/>
            <person name="Phuntumart V."/>
            <person name="Putnam N.H."/>
            <person name="Rash S."/>
            <person name="Rose J.K."/>
            <person name="Sakihama Y."/>
            <person name="Salamov A.A."/>
            <person name="Savidor A."/>
            <person name="Scheuring C.F."/>
            <person name="Smith B.M."/>
            <person name="Sobral B.W."/>
            <person name="Terry A."/>
            <person name="Torto-Alalibo T.A."/>
            <person name="Win J."/>
            <person name="Xu Z."/>
            <person name="Zhang H."/>
            <person name="Grigoriev I.V."/>
            <person name="Rokhsar D.S."/>
            <person name="Boore J.L."/>
        </authorList>
    </citation>
    <scope>NUCLEOTIDE SEQUENCE [LARGE SCALE GENOMIC DNA]</scope>
    <source>
        <strain evidence="8 9">P6497</strain>
    </source>
</reference>
<gene>
    <name evidence="8" type="ORF">PHYSODRAFT_256769</name>
</gene>
<dbReference type="InParanoid" id="G4ZQY0"/>
<dbReference type="KEGG" id="psoj:PHYSODRAFT_256769"/>
<dbReference type="GO" id="GO:0012505">
    <property type="term" value="C:endomembrane system"/>
    <property type="evidence" value="ECO:0007669"/>
    <property type="project" value="UniProtKB-SubCell"/>
</dbReference>
<keyword evidence="9" id="KW-1185">Reference proteome</keyword>
<dbReference type="GO" id="GO:0005524">
    <property type="term" value="F:ATP binding"/>
    <property type="evidence" value="ECO:0007669"/>
    <property type="project" value="UniProtKB-KW"/>
</dbReference>
<sequence length="203" mass="21863">MYDLGLWLGTVFTSHLANGIMLRRVDRSLTDSVAQGTEGHVSQHPAKATPRPWGSRSVGISNLFSSQVGNVFWALFEFNVVWITPIEIVVVVTSLYDGIGVAGVIVASVVASFNIAKASGDRFEELMQHKNSRMKTTKEVLNAIQIAKLNASCATAIRKLVFLGALNISVLWNSPLVVSAALYAVVLEICGKSASGDRATRNC</sequence>
<dbReference type="GO" id="GO:0042626">
    <property type="term" value="F:ATPase-coupled transmembrane transporter activity"/>
    <property type="evidence" value="ECO:0007669"/>
    <property type="project" value="TreeGrafter"/>
</dbReference>
<evidence type="ECO:0000313" key="8">
    <source>
        <dbReference type="EMBL" id="EGZ13928.1"/>
    </source>
</evidence>
<keyword evidence="7" id="KW-0472">Membrane</keyword>
<dbReference type="InterPro" id="IPR050173">
    <property type="entry name" value="ABC_transporter_C-like"/>
</dbReference>
<keyword evidence="4" id="KW-0547">Nucleotide-binding</keyword>
<dbReference type="Proteomes" id="UP000002640">
    <property type="component" value="Unassembled WGS sequence"/>
</dbReference>
<dbReference type="EMBL" id="JH159156">
    <property type="protein sequence ID" value="EGZ13928.1"/>
    <property type="molecule type" value="Genomic_DNA"/>
</dbReference>
<name>G4ZQY0_PHYSP</name>
<evidence type="ECO:0000256" key="5">
    <source>
        <dbReference type="ARBA" id="ARBA00022840"/>
    </source>
</evidence>
<dbReference type="InterPro" id="IPR036640">
    <property type="entry name" value="ABC1_TM_sf"/>
</dbReference>
<evidence type="ECO:0000256" key="6">
    <source>
        <dbReference type="ARBA" id="ARBA00022989"/>
    </source>
</evidence>
<evidence type="ECO:0000256" key="1">
    <source>
        <dbReference type="ARBA" id="ARBA00004127"/>
    </source>
</evidence>
<accession>G4ZQY0</accession>
<protein>
    <recommendedName>
        <fullName evidence="10">ABC transmembrane type-1 domain-containing protein</fullName>
    </recommendedName>
</protein>
<evidence type="ECO:0000256" key="3">
    <source>
        <dbReference type="ARBA" id="ARBA00022737"/>
    </source>
</evidence>
<evidence type="ECO:0000313" key="9">
    <source>
        <dbReference type="Proteomes" id="UP000002640"/>
    </source>
</evidence>
<dbReference type="Gene3D" id="1.20.1560.10">
    <property type="entry name" value="ABC transporter type 1, transmembrane domain"/>
    <property type="match status" value="1"/>
</dbReference>
<dbReference type="PANTHER" id="PTHR24223:SF443">
    <property type="entry name" value="MULTIDRUG-RESISTANCE LIKE PROTEIN 1, ISOFORM I"/>
    <property type="match status" value="1"/>
</dbReference>
<dbReference type="GO" id="GO:0016020">
    <property type="term" value="C:membrane"/>
    <property type="evidence" value="ECO:0007669"/>
    <property type="project" value="InterPro"/>
</dbReference>
<comment type="subcellular location">
    <subcellularLocation>
        <location evidence="1">Endomembrane system</location>
        <topology evidence="1">Multi-pass membrane protein</topology>
    </subcellularLocation>
</comment>
<keyword evidence="6" id="KW-1133">Transmembrane helix</keyword>
<keyword evidence="3" id="KW-0677">Repeat</keyword>
<evidence type="ECO:0000256" key="7">
    <source>
        <dbReference type="ARBA" id="ARBA00023136"/>
    </source>
</evidence>
<dbReference type="PANTHER" id="PTHR24223">
    <property type="entry name" value="ATP-BINDING CASSETTE SUB-FAMILY C"/>
    <property type="match status" value="1"/>
</dbReference>
<evidence type="ECO:0008006" key="10">
    <source>
        <dbReference type="Google" id="ProtNLM"/>
    </source>
</evidence>
<dbReference type="AlphaFoldDB" id="G4ZQY0"/>
<keyword evidence="2" id="KW-0812">Transmembrane</keyword>